<evidence type="ECO:0000313" key="3">
    <source>
        <dbReference type="Proteomes" id="UP000013523"/>
    </source>
</evidence>
<dbReference type="AlphaFoldDB" id="R4JXZ3"/>
<dbReference type="EMBL" id="CP003261">
    <property type="protein sequence ID" value="AGK95682.1"/>
    <property type="molecule type" value="Genomic_DNA"/>
</dbReference>
<sequence>MKFRKKTVMAISFALGTLMFATTAMAEVTTKSGYDQLKDSLKYTGKQITTGLSSYSLDMSTVIKDGSTVVYSQNTSNKYGITNRAMENVTETYDGKNKIKGYYYTDKNMQILQNLQGKDNNTSTNPDTYYVTNFTDGNKNTSWLRNPFDEGNAGDLEKIADAVVGNLRDAVVVNTKQDGTKELSGTLNNTQIPSIVNALISFQFKNTYGSENNSRFAKMPKLSKDIFIKDAKGTITTDKNGLITNALASGVLSGKDKNNEIHNLTFETLYKISNVNSTAVKKPDLSGKKTIENEATSNYDKLSNPEKYIGKYTTNITTEKDGKFIKIGEGTVNIEKINTETVSGTYEEKYIAGYDNRNKIFNFTGNFYKDKNHSPFSADLAVTDASKKAVKGYLNLNPSNPTINFAIPDSNYNGSGMYDKIFN</sequence>
<dbReference type="KEGG" id="cpas:Clopa_0637"/>
<dbReference type="OrthoDB" id="2518519at2"/>
<proteinExistence type="predicted"/>
<feature type="signal peptide" evidence="1">
    <location>
        <begin position="1"/>
        <end position="26"/>
    </location>
</feature>
<evidence type="ECO:0000313" key="2">
    <source>
        <dbReference type="EMBL" id="AGK95682.1"/>
    </source>
</evidence>
<dbReference type="PATRIC" id="fig|86416.3.peg.621"/>
<organism evidence="2 3">
    <name type="scientific">Clostridium pasteurianum BC1</name>
    <dbReference type="NCBI Taxonomy" id="86416"/>
    <lineage>
        <taxon>Bacteria</taxon>
        <taxon>Bacillati</taxon>
        <taxon>Bacillota</taxon>
        <taxon>Clostridia</taxon>
        <taxon>Eubacteriales</taxon>
        <taxon>Clostridiaceae</taxon>
        <taxon>Clostridium</taxon>
    </lineage>
</organism>
<dbReference type="RefSeq" id="WP_015614008.1">
    <property type="nucleotide sequence ID" value="NC_021182.1"/>
</dbReference>
<evidence type="ECO:0000256" key="1">
    <source>
        <dbReference type="SAM" id="SignalP"/>
    </source>
</evidence>
<feature type="chain" id="PRO_5004367375" evidence="1">
    <location>
        <begin position="27"/>
        <end position="423"/>
    </location>
</feature>
<dbReference type="eggNOG" id="ENOG502Z9Q9">
    <property type="taxonomic scope" value="Bacteria"/>
</dbReference>
<reference evidence="2 3" key="1">
    <citation type="submission" date="2012-01" db="EMBL/GenBank/DDBJ databases">
        <title>Complete sequence of chromosome of Clostridium pasteurianum BC1.</title>
        <authorList>
            <consortium name="US DOE Joint Genome Institute"/>
            <person name="Lucas S."/>
            <person name="Han J."/>
            <person name="Lapidus A."/>
            <person name="Cheng J.-F."/>
            <person name="Goodwin L."/>
            <person name="Pitluck S."/>
            <person name="Peters L."/>
            <person name="Mikhailova N."/>
            <person name="Teshima H."/>
            <person name="Detter J.C."/>
            <person name="Han C."/>
            <person name="Tapia R."/>
            <person name="Land M."/>
            <person name="Hauser L."/>
            <person name="Kyrpides N."/>
            <person name="Ivanova N."/>
            <person name="Pagani I."/>
            <person name="Dunn J."/>
            <person name="Taghavi S."/>
            <person name="Francis A."/>
            <person name="van der Lelie D."/>
            <person name="Woyke T."/>
        </authorList>
    </citation>
    <scope>NUCLEOTIDE SEQUENCE [LARGE SCALE GENOMIC DNA]</scope>
    <source>
        <strain evidence="2 3">BC1</strain>
    </source>
</reference>
<keyword evidence="1" id="KW-0732">Signal</keyword>
<protein>
    <submittedName>
        <fullName evidence="2">Uncharacterized protein</fullName>
    </submittedName>
</protein>
<name>R4JXZ3_CLOPA</name>
<keyword evidence="3" id="KW-1185">Reference proteome</keyword>
<gene>
    <name evidence="2" type="ORF">Clopa_0637</name>
</gene>
<dbReference type="STRING" id="86416.Clopa_0637"/>
<dbReference type="Proteomes" id="UP000013523">
    <property type="component" value="Chromosome"/>
</dbReference>
<accession>R4JXZ3</accession>
<dbReference type="HOGENOM" id="CLU_655109_0_0_9"/>